<dbReference type="Pfam" id="PF20037">
    <property type="entry name" value="DUF6440"/>
    <property type="match status" value="1"/>
</dbReference>
<sequence length="94" mass="10351">MANEKRFEVMHEQRSEFAETVRVLRDNETGVCYLQTWPGASGGVTPLVDRTVGRSRHDHLGCLVQNDAPGKRVISRAPAGEHGEPIMAGIWLPG</sequence>
<evidence type="ECO:0000313" key="3">
    <source>
        <dbReference type="Proteomes" id="UP000285376"/>
    </source>
</evidence>
<evidence type="ECO:0000259" key="1">
    <source>
        <dbReference type="Pfam" id="PF20037"/>
    </source>
</evidence>
<dbReference type="AlphaFoldDB" id="A0A417Z7B1"/>
<evidence type="ECO:0000313" key="2">
    <source>
        <dbReference type="EMBL" id="RHW46519.1"/>
    </source>
</evidence>
<dbReference type="EMBL" id="QWLM01000004">
    <property type="protein sequence ID" value="RHW46519.1"/>
    <property type="molecule type" value="Genomic_DNA"/>
</dbReference>
<proteinExistence type="predicted"/>
<organism evidence="2 3">
    <name type="scientific">Dermacoccus abyssi</name>
    <dbReference type="NCBI Taxonomy" id="322596"/>
    <lineage>
        <taxon>Bacteria</taxon>
        <taxon>Bacillati</taxon>
        <taxon>Actinomycetota</taxon>
        <taxon>Actinomycetes</taxon>
        <taxon>Micrococcales</taxon>
        <taxon>Dermacoccaceae</taxon>
        <taxon>Dermacoccus</taxon>
    </lineage>
</organism>
<name>A0A417Z7B1_9MICO</name>
<dbReference type="Proteomes" id="UP000285376">
    <property type="component" value="Unassembled WGS sequence"/>
</dbReference>
<gene>
    <name evidence="2" type="ORF">D1832_04505</name>
</gene>
<dbReference type="InterPro" id="IPR045515">
    <property type="entry name" value="DUF6440"/>
</dbReference>
<accession>A0A417Z7B1</accession>
<comment type="caution">
    <text evidence="2">The sequence shown here is derived from an EMBL/GenBank/DDBJ whole genome shotgun (WGS) entry which is preliminary data.</text>
</comment>
<feature type="domain" description="DUF6440" evidence="1">
    <location>
        <begin position="6"/>
        <end position="50"/>
    </location>
</feature>
<reference evidence="2 3" key="1">
    <citation type="submission" date="2018-08" db="EMBL/GenBank/DDBJ databases">
        <title>Whole genome sequence analysis of Dermacoccus abyssi bacteria isolated from Deep Mariana trench Micromonospora spp reveals genes involved in the environmental adaptation and production of secondary metabolites.</title>
        <authorList>
            <person name="Abdel-Mageed W.M."/>
            <person name="Lehri B."/>
            <person name="Nouioui I."/>
            <person name="Goodfellow I."/>
            <person name="Jaspars M."/>
            <person name="Karlyshev A."/>
        </authorList>
    </citation>
    <scope>NUCLEOTIDE SEQUENCE [LARGE SCALE GENOMIC DNA]</scope>
    <source>
        <strain evidence="2 3">MT1.1</strain>
    </source>
</reference>
<protein>
    <recommendedName>
        <fullName evidence="1">DUF6440 domain-containing protein</fullName>
    </recommendedName>
</protein>